<protein>
    <submittedName>
        <fullName evidence="2">Uncharacterized protein</fullName>
    </submittedName>
</protein>
<feature type="region of interest" description="Disordered" evidence="1">
    <location>
        <begin position="1"/>
        <end position="24"/>
    </location>
</feature>
<evidence type="ECO:0000313" key="2">
    <source>
        <dbReference type="EMBL" id="KMO79153.1"/>
    </source>
</evidence>
<name>A0A0J6WB46_9MYCO</name>
<evidence type="ECO:0000313" key="3">
    <source>
        <dbReference type="Proteomes" id="UP000036513"/>
    </source>
</evidence>
<dbReference type="AlphaFoldDB" id="A0A0J6WB46"/>
<organism evidence="2 3">
    <name type="scientific">Mycolicibacterium chlorophenolicum</name>
    <dbReference type="NCBI Taxonomy" id="37916"/>
    <lineage>
        <taxon>Bacteria</taxon>
        <taxon>Bacillati</taxon>
        <taxon>Actinomycetota</taxon>
        <taxon>Actinomycetes</taxon>
        <taxon>Mycobacteriales</taxon>
        <taxon>Mycobacteriaceae</taxon>
        <taxon>Mycolicibacterium</taxon>
    </lineage>
</organism>
<feature type="compositionally biased region" description="Basic and acidic residues" evidence="1">
    <location>
        <begin position="1"/>
        <end position="10"/>
    </location>
</feature>
<evidence type="ECO:0000256" key="1">
    <source>
        <dbReference type="SAM" id="MobiDB-lite"/>
    </source>
</evidence>
<dbReference type="EMBL" id="JYNL01000019">
    <property type="protein sequence ID" value="KMO79153.1"/>
    <property type="molecule type" value="Genomic_DNA"/>
</dbReference>
<proteinExistence type="predicted"/>
<reference evidence="2 3" key="1">
    <citation type="journal article" date="2015" name="Genome Biol. Evol.">
        <title>Characterization of Three Mycobacterium spp. with Potential Use in Bioremediation by Genome Sequencing and Comparative Genomics.</title>
        <authorList>
            <person name="Das S."/>
            <person name="Pettersson B.M."/>
            <person name="Behra P.R."/>
            <person name="Ramesh M."/>
            <person name="Dasgupta S."/>
            <person name="Bhattacharya A."/>
            <person name="Kirsebom L.A."/>
        </authorList>
    </citation>
    <scope>NUCLEOTIDE SEQUENCE [LARGE SCALE GENOMIC DNA]</scope>
    <source>
        <strain evidence="2 3">DSM 43826</strain>
    </source>
</reference>
<gene>
    <name evidence="2" type="ORF">MCHLDSM_01821</name>
</gene>
<feature type="compositionally biased region" description="Polar residues" evidence="1">
    <location>
        <begin position="12"/>
        <end position="21"/>
    </location>
</feature>
<comment type="caution">
    <text evidence="2">The sequence shown here is derived from an EMBL/GenBank/DDBJ whole genome shotgun (WGS) entry which is preliminary data.</text>
</comment>
<sequence length="215" mass="22365">MSRARVEPSARRAQTVSSAPTSGRDALREPIVSMISCSAAHSIPIAHSWAVLGQPARLGLVGSGRKVSTLLMESDHCAGSGGDSSAMSVGEPVAGCDRAKVVAVAQRRGQGDQRRGAATPCTRTVDDVGVGADRAGVAGSSRPVPDDAGHCARAASRLSRRAFLVAENVAGYVRNTPRLIRVTGWCICPANRCSARLRPAEWRLSVSSRGVGVVE</sequence>
<dbReference type="Proteomes" id="UP000036513">
    <property type="component" value="Unassembled WGS sequence"/>
</dbReference>
<keyword evidence="3" id="KW-1185">Reference proteome</keyword>
<accession>A0A0J6WB46</accession>